<reference evidence="3 4" key="1">
    <citation type="submission" date="2019-07" db="EMBL/GenBank/DDBJ databases">
        <title>Lysobacter weifangensis sp. nov., isolated from bensulfuron-methyl contaminated farmland soil.</title>
        <authorList>
            <person name="Zhao H."/>
        </authorList>
    </citation>
    <scope>NUCLEOTIDE SEQUENCE [LARGE SCALE GENOMIC DNA]</scope>
    <source>
        <strain evidence="3 4">CC-Bw-6</strain>
    </source>
</reference>
<organism evidence="3 4">
    <name type="scientific">Pseudoluteimonas lycopersici</name>
    <dbReference type="NCBI Taxonomy" id="1324796"/>
    <lineage>
        <taxon>Bacteria</taxon>
        <taxon>Pseudomonadati</taxon>
        <taxon>Pseudomonadota</taxon>
        <taxon>Gammaproteobacteria</taxon>
        <taxon>Lysobacterales</taxon>
        <taxon>Lysobacteraceae</taxon>
        <taxon>Pseudoluteimonas</taxon>
    </lineage>
</organism>
<feature type="signal peptide" evidence="1">
    <location>
        <begin position="1"/>
        <end position="19"/>
    </location>
</feature>
<keyword evidence="1" id="KW-0732">Signal</keyword>
<dbReference type="Proteomes" id="UP000315891">
    <property type="component" value="Chromosome"/>
</dbReference>
<evidence type="ECO:0000256" key="1">
    <source>
        <dbReference type="SAM" id="SignalP"/>
    </source>
</evidence>
<feature type="domain" description="DUF2147" evidence="2">
    <location>
        <begin position="26"/>
        <end position="144"/>
    </location>
</feature>
<dbReference type="EMBL" id="CP041742">
    <property type="protein sequence ID" value="QDQ72692.1"/>
    <property type="molecule type" value="Genomic_DNA"/>
</dbReference>
<proteinExistence type="predicted"/>
<protein>
    <submittedName>
        <fullName evidence="3">DUF2147 domain-containing protein</fullName>
    </submittedName>
</protein>
<evidence type="ECO:0000313" key="3">
    <source>
        <dbReference type="EMBL" id="QDQ72692.1"/>
    </source>
</evidence>
<gene>
    <name evidence="3" type="ORF">FNZ56_01775</name>
</gene>
<keyword evidence="4" id="KW-1185">Reference proteome</keyword>
<dbReference type="InterPro" id="IPR019223">
    <property type="entry name" value="DUF2147"/>
</dbReference>
<dbReference type="OrthoDB" id="9814399at2"/>
<dbReference type="Gene3D" id="2.40.128.520">
    <property type="match status" value="1"/>
</dbReference>
<accession>A0A516V2D5</accession>
<evidence type="ECO:0000259" key="2">
    <source>
        <dbReference type="Pfam" id="PF09917"/>
    </source>
</evidence>
<dbReference type="Pfam" id="PF09917">
    <property type="entry name" value="DUF2147"/>
    <property type="match status" value="1"/>
</dbReference>
<feature type="chain" id="PRO_5021824181" evidence="1">
    <location>
        <begin position="20"/>
        <end position="145"/>
    </location>
</feature>
<dbReference type="PANTHER" id="PTHR36919">
    <property type="entry name" value="BLR1215 PROTEIN"/>
    <property type="match status" value="1"/>
</dbReference>
<dbReference type="RefSeq" id="WP_143878207.1">
    <property type="nucleotide sequence ID" value="NZ_BAABLZ010000002.1"/>
</dbReference>
<sequence length="145" mass="15702">MRSFVLLMFALLLPCGAYAQQASPIGQWRTIDDHSGKPRSIVEVYANADGSLSARILRLLDLSKGANPPCDACRGALHGRPVVGMVIAWGLHADDGGWSGGRILDPDNGKEYAVKFTPVDGGRKLEVRGYVGVPMVGRTQVWQRE</sequence>
<dbReference type="AlphaFoldDB" id="A0A516V2D5"/>
<dbReference type="PANTHER" id="PTHR36919:SF3">
    <property type="entry name" value="BLL5882 PROTEIN"/>
    <property type="match status" value="1"/>
</dbReference>
<evidence type="ECO:0000313" key="4">
    <source>
        <dbReference type="Proteomes" id="UP000315891"/>
    </source>
</evidence>
<name>A0A516V2D5_9GAMM</name>